<dbReference type="SUPFAM" id="SSF48371">
    <property type="entry name" value="ARM repeat"/>
    <property type="match status" value="1"/>
</dbReference>
<gene>
    <name evidence="1" type="ORF">RSOL_282220</name>
</gene>
<name>A0A0A1UJ21_9AGAM</name>
<proteinExistence type="predicted"/>
<evidence type="ECO:0000313" key="1">
    <source>
        <dbReference type="EMBL" id="EUC58855.1"/>
    </source>
</evidence>
<feature type="non-terminal residue" evidence="1">
    <location>
        <position position="140"/>
    </location>
</feature>
<evidence type="ECO:0000313" key="2">
    <source>
        <dbReference type="Proteomes" id="UP000030108"/>
    </source>
</evidence>
<protein>
    <submittedName>
        <fullName evidence="1">Armadillo repeat protein</fullName>
    </submittedName>
</protein>
<dbReference type="InterPro" id="IPR016024">
    <property type="entry name" value="ARM-type_fold"/>
</dbReference>
<dbReference type="AlphaFoldDB" id="A0A0A1UJ21"/>
<dbReference type="InterPro" id="IPR011989">
    <property type="entry name" value="ARM-like"/>
</dbReference>
<organism evidence="1 2">
    <name type="scientific">Rhizoctonia solani AG-3 Rhs1AP</name>
    <dbReference type="NCBI Taxonomy" id="1086054"/>
    <lineage>
        <taxon>Eukaryota</taxon>
        <taxon>Fungi</taxon>
        <taxon>Dikarya</taxon>
        <taxon>Basidiomycota</taxon>
        <taxon>Agaricomycotina</taxon>
        <taxon>Agaricomycetes</taxon>
        <taxon>Cantharellales</taxon>
        <taxon>Ceratobasidiaceae</taxon>
        <taxon>Rhizoctonia</taxon>
    </lineage>
</organism>
<dbReference type="EMBL" id="JATN01000321">
    <property type="protein sequence ID" value="EUC58855.1"/>
    <property type="molecule type" value="Genomic_DNA"/>
</dbReference>
<accession>A0A0A1UJ21</accession>
<comment type="caution">
    <text evidence="1">The sequence shown here is derived from an EMBL/GenBank/DDBJ whole genome shotgun (WGS) entry which is preliminary data.</text>
</comment>
<dbReference type="Gene3D" id="1.25.10.10">
    <property type="entry name" value="Leucine-rich Repeat Variant"/>
    <property type="match status" value="1"/>
</dbReference>
<dbReference type="Proteomes" id="UP000030108">
    <property type="component" value="Unassembled WGS sequence"/>
</dbReference>
<reference evidence="2" key="1">
    <citation type="journal article" date="2014" name="Genome Announc.">
        <title>Draft genome sequence of the plant-pathogenic soil fungus Rhizoctonia solani anastomosis group 3 strain Rhs1AP.</title>
        <authorList>
            <person name="Cubeta M.A."/>
            <person name="Thomas E."/>
            <person name="Dean R.A."/>
            <person name="Jabaji S."/>
            <person name="Neate S.M."/>
            <person name="Tavantzis S."/>
            <person name="Toda T."/>
            <person name="Vilgalys R."/>
            <person name="Bharathan N."/>
            <person name="Fedorova-Abrams N."/>
            <person name="Pakala S.B."/>
            <person name="Pakala S.M."/>
            <person name="Zafar N."/>
            <person name="Joardar V."/>
            <person name="Losada L."/>
            <person name="Nierman W.C."/>
        </authorList>
    </citation>
    <scope>NUCLEOTIDE SEQUENCE [LARGE SCALE GENOMIC DNA]</scope>
    <source>
        <strain evidence="2">AG-3</strain>
    </source>
</reference>
<sequence length="140" mass="15717">MIVRNISHIEPDAEWLITHIPPSKLINAAERTLGTDDSASVAALFALAHTAYIPTVRQLIVTRRRVLEYIRSSLTHSEVAIRSAAALCVAHMAGCMPRRLREMREVGMDGQLKVLRGREPDEEVRDNVARALLYFESREG</sequence>